<dbReference type="PIRSF" id="PIRSF017222">
    <property type="entry name" value="eIF2A"/>
    <property type="match status" value="1"/>
</dbReference>
<accession>A0A0J8QZK7</accession>
<evidence type="ECO:0000256" key="1">
    <source>
        <dbReference type="ARBA" id="ARBA00009573"/>
    </source>
</evidence>
<dbReference type="InterPro" id="IPR011387">
    <property type="entry name" value="TIF2A"/>
</dbReference>
<dbReference type="EMBL" id="DS268149">
    <property type="protein sequence ID" value="KMU76828.1"/>
    <property type="molecule type" value="Genomic_DNA"/>
</dbReference>
<feature type="region of interest" description="Disordered" evidence="9">
    <location>
        <begin position="499"/>
        <end position="655"/>
    </location>
</feature>
<evidence type="ECO:0000256" key="4">
    <source>
        <dbReference type="ARBA" id="ARBA00022574"/>
    </source>
</evidence>
<evidence type="ECO:0000313" key="12">
    <source>
        <dbReference type="Proteomes" id="UP000054559"/>
    </source>
</evidence>
<dbReference type="GO" id="GO:0003743">
    <property type="term" value="F:translation initiation factor activity"/>
    <property type="evidence" value="ECO:0007669"/>
    <property type="project" value="UniProtKB-UniRule"/>
</dbReference>
<dbReference type="GO" id="GO:0006417">
    <property type="term" value="P:regulation of translation"/>
    <property type="evidence" value="ECO:0007669"/>
    <property type="project" value="UniProtKB-KW"/>
</dbReference>
<feature type="compositionally biased region" description="Basic residues" evidence="9">
    <location>
        <begin position="525"/>
        <end position="534"/>
    </location>
</feature>
<reference evidence="12" key="1">
    <citation type="journal article" date="2010" name="Genome Res.">
        <title>Population genomic sequencing of Coccidioides fungi reveals recent hybridization and transposon control.</title>
        <authorList>
            <person name="Neafsey D.E."/>
            <person name="Barker B.M."/>
            <person name="Sharpton T.J."/>
            <person name="Stajich J.E."/>
            <person name="Park D.J."/>
            <person name="Whiston E."/>
            <person name="Hung C.-Y."/>
            <person name="McMahan C."/>
            <person name="White J."/>
            <person name="Sykes S."/>
            <person name="Heiman D."/>
            <person name="Young S."/>
            <person name="Zeng Q."/>
            <person name="Abouelleil A."/>
            <person name="Aftuck L."/>
            <person name="Bessette D."/>
            <person name="Brown A."/>
            <person name="FitzGerald M."/>
            <person name="Lui A."/>
            <person name="Macdonald J.P."/>
            <person name="Priest M."/>
            <person name="Orbach M.J."/>
            <person name="Galgiani J.N."/>
            <person name="Kirkland T.N."/>
            <person name="Cole G.T."/>
            <person name="Birren B.W."/>
            <person name="Henn M.R."/>
            <person name="Taylor J.W."/>
            <person name="Rounsley S.D."/>
        </authorList>
    </citation>
    <scope>NUCLEOTIDE SEQUENCE [LARGE SCALE GENOMIC DNA]</scope>
    <source>
        <strain evidence="12">RMSCC 3703</strain>
    </source>
</reference>
<evidence type="ECO:0000256" key="5">
    <source>
        <dbReference type="ARBA" id="ARBA00022737"/>
    </source>
</evidence>
<dbReference type="InterPro" id="IPR013979">
    <property type="entry name" value="TIF_beta_prop-like"/>
</dbReference>
<gene>
    <name evidence="11" type="ORF">CISG_05662</name>
</gene>
<feature type="domain" description="Translation initiation factor beta propellor-like" evidence="10">
    <location>
        <begin position="228"/>
        <end position="421"/>
    </location>
</feature>
<evidence type="ECO:0000256" key="7">
    <source>
        <dbReference type="ARBA" id="ARBA00022917"/>
    </source>
</evidence>
<evidence type="ECO:0000256" key="8">
    <source>
        <dbReference type="PIRNR" id="PIRNR017222"/>
    </source>
</evidence>
<comment type="similarity">
    <text evidence="1 8">Belongs to the WD repeat EIF2A family.</text>
</comment>
<evidence type="ECO:0000256" key="3">
    <source>
        <dbReference type="ARBA" id="ARBA00022540"/>
    </source>
</evidence>
<dbReference type="AlphaFoldDB" id="A0A0J8QZK7"/>
<evidence type="ECO:0000313" key="11">
    <source>
        <dbReference type="EMBL" id="KMU76828.1"/>
    </source>
</evidence>
<sequence length="704" mass="77152">MAAPTQLAYRTLKGIGILDAAPVYEPLPGFTRPEGNLRCCTYSPCGRYFAWASPERVSIIDPSVGHLIATLPAENVYELGFSPLGTFVITWQRPSKDENGDAVRNLKVWRVVEGPPSDNGDEPPRVPTGSFVQKSQTGWNLQYTADEKYCARVVTNEVQFYQSGNLTTVWNKLRVEGVVDFAISPGQNHTVAVFIPERKVSLFLSGPWPTSFGQGFQRAAVQLPLSQKNFFKGDKVQMKWNKSGTTLIVLAQTEVDKTGKSYYGETTLYLLSTNGFDSRIDLGRRALSTMSRGLLIPKNFGVVYGYMPAKTTVFNSRGAATHSFPLAPRNTIVFSPHGRFVIVAGFGNLAGQMDIYDLEKNYTKVATVEASNASVCEWSPDGKHILTATTSPRLRVDNGVRIWHVGGGLMYNEDMNELYDVHWRPQSSVSHPLENPLHPMPNPHPSALAYLANKKTPSKPVGAYRPPGARGQSAPMTFRREDEDVVLSQALSRWTSSFLLEPRPGGGVALPPGAQADEKLSKSAAKNKKKREAKKAKENAEKAQNLSVENGGSGEQSPAGVNADRREKRAHSRSRSRGNLDPNAHGRQNRDRSRSSHRRQRSDAHGKGNNNAAQGRPNGKAKAGQTPNGALAAPVPDVTVTSPTTGNASTPQEKKIRGLLKKMRAIDELKMRLAGGEKLEDTQMKKIKTEESVRKELEALGWSG</sequence>
<dbReference type="InterPro" id="IPR015943">
    <property type="entry name" value="WD40/YVTN_repeat-like_dom_sf"/>
</dbReference>
<dbReference type="PANTHER" id="PTHR13227">
    <property type="entry name" value="EUKARYOTIC TRANSLATION INITIATION FACTOR 2A"/>
    <property type="match status" value="1"/>
</dbReference>
<dbReference type="PANTHER" id="PTHR13227:SF0">
    <property type="entry name" value="EUKARYOTIC TRANSLATION INITIATION FACTOR 2A"/>
    <property type="match status" value="1"/>
</dbReference>
<dbReference type="GO" id="GO:0003729">
    <property type="term" value="F:mRNA binding"/>
    <property type="evidence" value="ECO:0007669"/>
    <property type="project" value="TreeGrafter"/>
</dbReference>
<evidence type="ECO:0000259" key="10">
    <source>
        <dbReference type="Pfam" id="PF08662"/>
    </source>
</evidence>
<dbReference type="OrthoDB" id="2194683at2759"/>
<protein>
    <recommendedName>
        <fullName evidence="2 8">Eukaryotic translation initiation factor 2A</fullName>
        <shortName evidence="8">eIF-2A</shortName>
    </recommendedName>
</protein>
<dbReference type="GO" id="GO:0043022">
    <property type="term" value="F:ribosome binding"/>
    <property type="evidence" value="ECO:0007669"/>
    <property type="project" value="UniProtKB-UniRule"/>
</dbReference>
<evidence type="ECO:0000256" key="6">
    <source>
        <dbReference type="ARBA" id="ARBA00022845"/>
    </source>
</evidence>
<dbReference type="Proteomes" id="UP000054559">
    <property type="component" value="Unassembled WGS sequence"/>
</dbReference>
<feature type="region of interest" description="Disordered" evidence="9">
    <location>
        <begin position="456"/>
        <end position="477"/>
    </location>
</feature>
<name>A0A0J8QZK7_COCIT</name>
<keyword evidence="5" id="KW-0677">Repeat</keyword>
<dbReference type="GO" id="GO:0000049">
    <property type="term" value="F:tRNA binding"/>
    <property type="evidence" value="ECO:0007669"/>
    <property type="project" value="UniProtKB-UniRule"/>
</dbReference>
<keyword evidence="3 8" id="KW-0396">Initiation factor</keyword>
<dbReference type="SUPFAM" id="SSF82171">
    <property type="entry name" value="DPP6 N-terminal domain-like"/>
    <property type="match status" value="1"/>
</dbReference>
<proteinExistence type="inferred from homology"/>
<dbReference type="Gene3D" id="2.130.10.10">
    <property type="entry name" value="YVTN repeat-like/Quinoprotein amine dehydrogenase"/>
    <property type="match status" value="2"/>
</dbReference>
<organism evidence="11 12">
    <name type="scientific">Coccidioides immitis RMSCC 3703</name>
    <dbReference type="NCBI Taxonomy" id="454286"/>
    <lineage>
        <taxon>Eukaryota</taxon>
        <taxon>Fungi</taxon>
        <taxon>Dikarya</taxon>
        <taxon>Ascomycota</taxon>
        <taxon>Pezizomycotina</taxon>
        <taxon>Eurotiomycetes</taxon>
        <taxon>Eurotiomycetidae</taxon>
        <taxon>Onygenales</taxon>
        <taxon>Onygenaceae</taxon>
        <taxon>Coccidioides</taxon>
    </lineage>
</organism>
<feature type="compositionally biased region" description="Low complexity" evidence="9">
    <location>
        <begin position="634"/>
        <end position="645"/>
    </location>
</feature>
<evidence type="ECO:0000256" key="9">
    <source>
        <dbReference type="SAM" id="MobiDB-lite"/>
    </source>
</evidence>
<evidence type="ECO:0000256" key="2">
    <source>
        <dbReference type="ARBA" id="ARBA00013819"/>
    </source>
</evidence>
<dbReference type="Pfam" id="PF08662">
    <property type="entry name" value="eIF2A"/>
    <property type="match status" value="1"/>
</dbReference>
<comment type="function">
    <text evidence="8">Functions in the early steps of protein synthesis of a small number of specific mRNAs. Acts by directing the binding of methionyl-tRNAi to 40S ribosomal subunits. In contrast to the eIF-2 complex, it binds methionyl-tRNAi to 40S subunits in a codon-dependent manner, whereas the eIF-2 complex binds methionyl-tRNAi to 40S subunits in a GTP-dependent manner.</text>
</comment>
<keyword evidence="7 8" id="KW-0648">Protein biosynthesis</keyword>
<dbReference type="STRING" id="454286.A0A0J8QZK7"/>
<keyword evidence="6 8" id="KW-0810">Translation regulation</keyword>
<keyword evidence="4" id="KW-0853">WD repeat</keyword>
<dbReference type="GO" id="GO:0022627">
    <property type="term" value="C:cytosolic small ribosomal subunit"/>
    <property type="evidence" value="ECO:0007669"/>
    <property type="project" value="TreeGrafter"/>
</dbReference>